<feature type="region of interest" description="Disordered" evidence="1">
    <location>
        <begin position="209"/>
        <end position="240"/>
    </location>
</feature>
<organism evidence="2">
    <name type="scientific">viral metagenome</name>
    <dbReference type="NCBI Taxonomy" id="1070528"/>
    <lineage>
        <taxon>unclassified sequences</taxon>
        <taxon>metagenomes</taxon>
        <taxon>organismal metagenomes</taxon>
    </lineage>
</organism>
<dbReference type="AlphaFoldDB" id="A0A6C0C0C7"/>
<reference evidence="2" key="1">
    <citation type="journal article" date="2020" name="Nature">
        <title>Giant virus diversity and host interactions through global metagenomics.</title>
        <authorList>
            <person name="Schulz F."/>
            <person name="Roux S."/>
            <person name="Paez-Espino D."/>
            <person name="Jungbluth S."/>
            <person name="Walsh D.A."/>
            <person name="Denef V.J."/>
            <person name="McMahon K.D."/>
            <person name="Konstantinidis K.T."/>
            <person name="Eloe-Fadrosh E.A."/>
            <person name="Kyrpides N.C."/>
            <person name="Woyke T."/>
        </authorList>
    </citation>
    <scope>NUCLEOTIDE SEQUENCE</scope>
    <source>
        <strain evidence="2">GVMAG-M-3300020182-33</strain>
    </source>
</reference>
<name>A0A6C0C0C7_9ZZZZ</name>
<accession>A0A6C0C0C7</accession>
<dbReference type="EMBL" id="MN739306">
    <property type="protein sequence ID" value="QHS97866.1"/>
    <property type="molecule type" value="Genomic_DNA"/>
</dbReference>
<evidence type="ECO:0000313" key="2">
    <source>
        <dbReference type="EMBL" id="QHS97866.1"/>
    </source>
</evidence>
<evidence type="ECO:0000256" key="1">
    <source>
        <dbReference type="SAM" id="MobiDB-lite"/>
    </source>
</evidence>
<protein>
    <submittedName>
        <fullName evidence="2">Uncharacterized protein</fullName>
    </submittedName>
</protein>
<sequence>MALPFAQRIRDIVQHKIGSNELGTESNIDQIPMIGRWLRGQIAVSLEKRADEPVSVREVLNHIRKPMPPTPPAEAVRARIAQLCQNRSASQCVNVNNRNDMRYFVRDTNKGCMLSIPTALQEILRAQGIATPLDIRNGLQTTINQVETRQTIYRPGGVPFSPAAQCECLERDACLAHDPWCSWIPSSGNVGGSLPQCVPNVDVGFDGLPPFSGQVRRKQGNRDLNSAEQQRGDHGPSVRVGNVQQRWRRHAVLPYLSSSNQTFMM</sequence>
<proteinExistence type="predicted"/>